<feature type="domain" description="Amidohydrolase-related" evidence="9">
    <location>
        <begin position="60"/>
        <end position="385"/>
    </location>
</feature>
<gene>
    <name evidence="10" type="ORF">CZ674_11395</name>
</gene>
<dbReference type="EC" id="3.5.1.25" evidence="10"/>
<feature type="binding site" evidence="8">
    <location>
        <position position="203"/>
    </location>
    <ligand>
        <name>Zn(2+)</name>
        <dbReference type="ChEBI" id="CHEBI:29105"/>
    </ligand>
</feature>
<dbReference type="Pfam" id="PF01979">
    <property type="entry name" value="Amidohydro_1"/>
    <property type="match status" value="1"/>
</dbReference>
<feature type="binding site" evidence="7">
    <location>
        <begin position="315"/>
        <end position="317"/>
    </location>
    <ligand>
        <name>substrate</name>
    </ligand>
</feature>
<evidence type="ECO:0000256" key="7">
    <source>
        <dbReference type="PIRSR" id="PIRSR038994-2"/>
    </source>
</evidence>
<evidence type="ECO:0000256" key="6">
    <source>
        <dbReference type="PIRSR" id="PIRSR038994-1"/>
    </source>
</evidence>
<comment type="similarity">
    <text evidence="1 5">Belongs to the metallo-dependent hydrolases superfamily. NagA family.</text>
</comment>
<dbReference type="PIRSF" id="PIRSF038994">
    <property type="entry name" value="NagA"/>
    <property type="match status" value="1"/>
</dbReference>
<dbReference type="InterPro" id="IPR006680">
    <property type="entry name" value="Amidohydro-rel"/>
</dbReference>
<evidence type="ECO:0000256" key="8">
    <source>
        <dbReference type="PIRSR" id="PIRSR038994-3"/>
    </source>
</evidence>
<dbReference type="RefSeq" id="WP_200810100.1">
    <property type="nucleotide sequence ID" value="NZ_FUHU01000044.1"/>
</dbReference>
<feature type="binding site" evidence="8">
    <location>
        <position position="138"/>
    </location>
    <ligand>
        <name>Zn(2+)</name>
        <dbReference type="ChEBI" id="CHEBI:29105"/>
    </ligand>
</feature>
<feature type="binding site" evidence="8">
    <location>
        <position position="224"/>
    </location>
    <ligand>
        <name>Zn(2+)</name>
        <dbReference type="ChEBI" id="CHEBI:29105"/>
    </ligand>
</feature>
<dbReference type="GO" id="GO:0008448">
    <property type="term" value="F:N-acetylglucosamine-6-phosphate deacetylase activity"/>
    <property type="evidence" value="ECO:0007669"/>
    <property type="project" value="UniProtKB-EC"/>
</dbReference>
<dbReference type="PANTHER" id="PTHR11113">
    <property type="entry name" value="N-ACETYLGLUCOSAMINE-6-PHOSPHATE DEACETYLASE"/>
    <property type="match status" value="1"/>
</dbReference>
<feature type="binding site" evidence="7">
    <location>
        <begin position="227"/>
        <end position="228"/>
    </location>
    <ligand>
        <name>substrate</name>
    </ligand>
</feature>
<keyword evidence="2 8" id="KW-0479">Metal-binding</keyword>
<evidence type="ECO:0000313" key="11">
    <source>
        <dbReference type="Proteomes" id="UP000195787"/>
    </source>
</evidence>
<keyword evidence="11" id="KW-1185">Reference proteome</keyword>
<dbReference type="InterPro" id="IPR011059">
    <property type="entry name" value="Metal-dep_hydrolase_composite"/>
</dbReference>
<evidence type="ECO:0000256" key="1">
    <source>
        <dbReference type="ARBA" id="ARBA00010716"/>
    </source>
</evidence>
<evidence type="ECO:0000256" key="4">
    <source>
        <dbReference type="ARBA" id="ARBA00023277"/>
    </source>
</evidence>
<feature type="binding site" evidence="7">
    <location>
        <position position="259"/>
    </location>
    <ligand>
        <name>substrate</name>
    </ligand>
</feature>
<keyword evidence="4 5" id="KW-0119">Carbohydrate metabolism</keyword>
<feature type="binding site" evidence="7">
    <location>
        <position position="235"/>
    </location>
    <ligand>
        <name>substrate</name>
    </ligand>
</feature>
<evidence type="ECO:0000259" key="9">
    <source>
        <dbReference type="Pfam" id="PF01979"/>
    </source>
</evidence>
<evidence type="ECO:0000313" key="10">
    <source>
        <dbReference type="EMBL" id="SJM66711.1"/>
    </source>
</evidence>
<feature type="active site" description="Proton donor/acceptor" evidence="6">
    <location>
        <position position="281"/>
    </location>
</feature>
<dbReference type="GeneID" id="303173811"/>
<accession>A0A1R4GET1</accession>
<sequence length="387" mass="39142">MRTLIHSVQVHGSDADWLLIDDGRVRETGKGDSWRSITGLDGVDAAVVDGAAVAGEGALLAPGFIDLHTHGGGGFAHEEGADAIRSAREFHRRHGTTSAVVSLVTDSADLLAERVAEIAGLAGELGGGELGILGSHLEGPFLSDARRGAHDASQLRAPDAVLQRLLEAGSGTVRQVTLAPELDGGLDAVRAIVDAGAVCAIGHTEADRDLTARAFDAGATLLTHAFNAMAPLLHRSPGPVGAALSDDRVVIELIADGVHVHPDLLRMVFAAAPGRVALVTDAMVAAGAADGDYVLGSLDVVVTDGVARLREGGAIAGSTLTQDAAVRQAVAAGVPVSDAIAAVTTTPARVLGVDLGILSAGRAADAVLLTSDLQVRAVWSAGEAVAL</sequence>
<dbReference type="InterPro" id="IPR003764">
    <property type="entry name" value="GlcNAc_6-P_deAcase"/>
</dbReference>
<organism evidence="10 11">
    <name type="scientific">Agrococcus casei LMG 22410</name>
    <dbReference type="NCBI Taxonomy" id="1255656"/>
    <lineage>
        <taxon>Bacteria</taxon>
        <taxon>Bacillati</taxon>
        <taxon>Actinomycetota</taxon>
        <taxon>Actinomycetes</taxon>
        <taxon>Micrococcales</taxon>
        <taxon>Microbacteriaceae</taxon>
        <taxon>Agrococcus</taxon>
    </lineage>
</organism>
<reference evidence="10 11" key="1">
    <citation type="submission" date="2017-02" db="EMBL/GenBank/DDBJ databases">
        <authorList>
            <person name="Peterson S.W."/>
        </authorList>
    </citation>
    <scope>NUCLEOTIDE SEQUENCE [LARGE SCALE GENOMIC DNA]</scope>
    <source>
        <strain evidence="10 11">LMG 22410</strain>
    </source>
</reference>
<dbReference type="AlphaFoldDB" id="A0A1R4GET1"/>
<protein>
    <submittedName>
        <fullName evidence="10">N-acetylglucosamine-6-phosphate deacetylase</fullName>
        <ecNumber evidence="10">3.5.1.25</ecNumber>
    </submittedName>
</protein>
<evidence type="ECO:0000256" key="3">
    <source>
        <dbReference type="ARBA" id="ARBA00022801"/>
    </source>
</evidence>
<evidence type="ECO:0000256" key="5">
    <source>
        <dbReference type="PIRNR" id="PIRNR038994"/>
    </source>
</evidence>
<comment type="cofactor">
    <cofactor evidence="8">
        <name>a divalent metal cation</name>
        <dbReference type="ChEBI" id="CHEBI:60240"/>
    </cofactor>
    <text evidence="8">Binds 1 divalent metal cation per subunit.</text>
</comment>
<dbReference type="NCBIfam" id="TIGR00221">
    <property type="entry name" value="nagA"/>
    <property type="match status" value="1"/>
</dbReference>
<name>A0A1R4GET1_9MICO</name>
<dbReference type="SUPFAM" id="SSF51338">
    <property type="entry name" value="Composite domain of metallo-dependent hydrolases"/>
    <property type="match status" value="1"/>
</dbReference>
<dbReference type="Proteomes" id="UP000195787">
    <property type="component" value="Unassembled WGS sequence"/>
</dbReference>
<dbReference type="Gene3D" id="2.30.40.10">
    <property type="entry name" value="Urease, subunit C, domain 1"/>
    <property type="match status" value="1"/>
</dbReference>
<evidence type="ECO:0000256" key="2">
    <source>
        <dbReference type="ARBA" id="ARBA00022723"/>
    </source>
</evidence>
<dbReference type="PANTHER" id="PTHR11113:SF14">
    <property type="entry name" value="N-ACETYLGLUCOSAMINE-6-PHOSPHATE DEACETYLASE"/>
    <property type="match status" value="1"/>
</dbReference>
<dbReference type="GO" id="GO:0046872">
    <property type="term" value="F:metal ion binding"/>
    <property type="evidence" value="ECO:0007669"/>
    <property type="project" value="UniProtKB-KW"/>
</dbReference>
<proteinExistence type="inferred from homology"/>
<dbReference type="Gene3D" id="3.20.20.140">
    <property type="entry name" value="Metal-dependent hydrolases"/>
    <property type="match status" value="1"/>
</dbReference>
<keyword evidence="3 5" id="KW-0378">Hydrolase</keyword>
<dbReference type="GO" id="GO:0006046">
    <property type="term" value="P:N-acetylglucosamine catabolic process"/>
    <property type="evidence" value="ECO:0007669"/>
    <property type="project" value="TreeGrafter"/>
</dbReference>
<dbReference type="SUPFAM" id="SSF51556">
    <property type="entry name" value="Metallo-dependent hydrolases"/>
    <property type="match status" value="1"/>
</dbReference>
<dbReference type="EMBL" id="FUHU01000044">
    <property type="protein sequence ID" value="SJM66711.1"/>
    <property type="molecule type" value="Genomic_DNA"/>
</dbReference>
<dbReference type="InterPro" id="IPR032466">
    <property type="entry name" value="Metal_Hydrolase"/>
</dbReference>
<feature type="binding site" evidence="7">
    <location>
        <position position="149"/>
    </location>
    <ligand>
        <name>substrate</name>
    </ligand>
</feature>